<organism evidence="2 3">
    <name type="scientific">Mucilaginibacter mali</name>
    <dbReference type="NCBI Taxonomy" id="2740462"/>
    <lineage>
        <taxon>Bacteria</taxon>
        <taxon>Pseudomonadati</taxon>
        <taxon>Bacteroidota</taxon>
        <taxon>Sphingobacteriia</taxon>
        <taxon>Sphingobacteriales</taxon>
        <taxon>Sphingobacteriaceae</taxon>
        <taxon>Mucilaginibacter</taxon>
    </lineage>
</organism>
<sequence>MLRPKTNLRLINLILPVTFTLCVLLAPGCKKGTKTSGEDTGPTVTPSLKIDSTTITSGTAEGSKETGANTDDQVEGSTFGSVVTIAFGTTVNITNAVSGVTIVQSGANLVITSKVDGVEYKVSGTTTNGSVKIYSDKKFKLTLNGANITSTSGPAINIQSKKRCFVVLADGSTNTLTDSPTYPTSTEDMKGTFFSEAQLVFSGTGSLTVQGNYKHAICSDDYVHIRTGTITVTGAVKDGIHSNSGFIADGGTVKITANTGDAIECEEGSMIINDGKFTLASNEKGINASYEGTDATITPYININGGTLNINVGTGEGISTKLSAITINGGNIAITSSDDCLNAAKAININSGFLYLYSKLNDGMDSNGTITITGGKTVAIGTTATEAGLDCNTNVMKLTGGVVVGIGSETSGPSATASTINSLVMGSGTANQLVHIEAADGTDAMTFLAPLNYTTMLYACAKVKSATAYTVYTGGSVAAGTNFRGLYTSGNYTKGDKKSIFTTSGVVTQTGGTVSTK</sequence>
<dbReference type="InterPro" id="IPR025584">
    <property type="entry name" value="Cthe_2159"/>
</dbReference>
<dbReference type="EMBL" id="CP054139">
    <property type="protein sequence ID" value="QKJ31227.1"/>
    <property type="molecule type" value="Genomic_DNA"/>
</dbReference>
<gene>
    <name evidence="2" type="ORF">HQ865_16175</name>
</gene>
<evidence type="ECO:0000313" key="3">
    <source>
        <dbReference type="Proteomes" id="UP000505355"/>
    </source>
</evidence>
<dbReference type="Proteomes" id="UP000505355">
    <property type="component" value="Chromosome"/>
</dbReference>
<evidence type="ECO:0000256" key="1">
    <source>
        <dbReference type="SAM" id="MobiDB-lite"/>
    </source>
</evidence>
<dbReference type="Pfam" id="PF14262">
    <property type="entry name" value="Cthe_2159"/>
    <property type="match status" value="1"/>
</dbReference>
<name>A0A7D4Q4S1_9SPHI</name>
<feature type="compositionally biased region" description="Polar residues" evidence="1">
    <location>
        <begin position="42"/>
        <end position="73"/>
    </location>
</feature>
<reference evidence="2 3" key="1">
    <citation type="submission" date="2020-05" db="EMBL/GenBank/DDBJ databases">
        <title>Mucilaginibacter mali sp. nov.</title>
        <authorList>
            <person name="Kim H.S."/>
            <person name="Lee K.C."/>
            <person name="Suh M.K."/>
            <person name="Kim J.-S."/>
            <person name="Han K.-I."/>
            <person name="Eom M.K."/>
            <person name="Shin Y.K."/>
            <person name="Lee J.-S."/>
        </authorList>
    </citation>
    <scope>NUCLEOTIDE SEQUENCE [LARGE SCALE GENOMIC DNA]</scope>
    <source>
        <strain evidence="2 3">G2-14</strain>
    </source>
</reference>
<proteinExistence type="predicted"/>
<evidence type="ECO:0000313" key="2">
    <source>
        <dbReference type="EMBL" id="QKJ31227.1"/>
    </source>
</evidence>
<accession>A0A7D4Q4S1</accession>
<protein>
    <submittedName>
        <fullName evidence="2">Carbohydrate-binding domain-containing protein</fullName>
    </submittedName>
</protein>
<dbReference type="AlphaFoldDB" id="A0A7D4Q4S1"/>
<dbReference type="RefSeq" id="WP_173415893.1">
    <property type="nucleotide sequence ID" value="NZ_CP054139.1"/>
</dbReference>
<keyword evidence="3" id="KW-1185">Reference proteome</keyword>
<feature type="region of interest" description="Disordered" evidence="1">
    <location>
        <begin position="32"/>
        <end position="73"/>
    </location>
</feature>
<dbReference type="KEGG" id="mmab:HQ865_16175"/>